<dbReference type="OrthoDB" id="1922977at2759"/>
<dbReference type="SUPFAM" id="SSF52058">
    <property type="entry name" value="L domain-like"/>
    <property type="match status" value="1"/>
</dbReference>
<feature type="region of interest" description="Disordered" evidence="4">
    <location>
        <begin position="224"/>
        <end position="246"/>
    </location>
</feature>
<sequence>ASPAQSLLEQSWPLELNAPATVQPAFLLFSSTQSQVSYQQTDSHQKTISKQKPFEIAQDSPLLSMRTFRFQPAFNVLFPGRSILTNTYTHALDPMKILCPYEMHGVCNDDQCTYQHEQDYTVTTEMAMKDLYNVYPIGTGGNHYDQVVHWLKQVQNTTDSEAELLFLRSPRASLKATQKPKWMEFVQSTVTLRKFAYEMGLDYLDEDESVTPAKSPVAQLVSAEEAENASMEQDESNDFLRLPSSESAETSNASAQRYFAKDNVLQAVQELEKQVALNPEDADAWISLALMHLDVDLSLQQDDIGSISSDGHIRNVLQVLHSRIFTRQWNEISLDKTLHILSRALEVEANVYNETVWRLYLALFPEDAGRQELAQEALRFIPSSANLWLEYLQIYRFDSVSVAKVIYFRAIEKILHHSKNQETINATVYAITVELCRLYIDSGHPFEAESILASLLIAEKNSIKPLCFGEFEFAESYHSQLWMAYLHIYLLRTLPVSVLSMDDPLSWLFSSPKLPFKLKRNASDIEATFSQAESNVPSESLFYCVILVNRITILHWMNITVDQKLLHLLDQALATVSSPVLMYWVPQHIENLGLALQTDERSIAEYTWRFLNKDMSGISIDGDSPEHWADRGFQAWMERNDNAFEGLFYFEYLAQVTGIDIAAKHFDSFLQRNAFCQFPTQEQHWFWCYRLQLEIRFGTIDTCETVWRRYLLFTEIFTIPPSSMTDAVTWCLTPPSHSMELKFTMFQLLVHSVPASLKATFFSRYNHILGYHPQFLLEFAKSSLNERQRNQLKNAIRACLVRYPGHSALLSLAVQLELDPLPNKASMHKVKTLIRNAIQSNPIAIAPWRLALSIEIALGKQKGYEDESLWLVSTLKDRGIDISHSENTWAQESSLNLSSQQFFHIPPTLSMLHHLKELHLSRNCLVELPDVFCRSLTQLSVLNLSYNSLVRLPDAIGQLKHLKHLNLANNHLQELPLLLGHLNQLIELNLSFNMLPTLPVTLSGLKSLEHLFIVGNPVPPHLVTPMIPITCQVDVEKTNCSACKEEHKKIQSLNGVLMCPKCILKAVVPLL</sequence>
<dbReference type="PROSITE" id="PS50103">
    <property type="entry name" value="ZF_C3H1"/>
    <property type="match status" value="1"/>
</dbReference>
<dbReference type="GO" id="GO:0008270">
    <property type="term" value="F:zinc ion binding"/>
    <property type="evidence" value="ECO:0007669"/>
    <property type="project" value="UniProtKB-KW"/>
</dbReference>
<evidence type="ECO:0000256" key="2">
    <source>
        <dbReference type="ARBA" id="ARBA00022737"/>
    </source>
</evidence>
<evidence type="ECO:0000313" key="7">
    <source>
        <dbReference type="Proteomes" id="UP000243217"/>
    </source>
</evidence>
<reference evidence="6 7" key="1">
    <citation type="journal article" date="2014" name="Genome Biol. Evol.">
        <title>The secreted proteins of Achlya hypogyna and Thraustotheca clavata identify the ancestral oomycete secretome and reveal gene acquisitions by horizontal gene transfer.</title>
        <authorList>
            <person name="Misner I."/>
            <person name="Blouin N."/>
            <person name="Leonard G."/>
            <person name="Richards T.A."/>
            <person name="Lane C.E."/>
        </authorList>
    </citation>
    <scope>NUCLEOTIDE SEQUENCE [LARGE SCALE GENOMIC DNA]</scope>
    <source>
        <strain evidence="6 7">ATCC 34112</strain>
    </source>
</reference>
<feature type="domain" description="C3H1-type" evidence="5">
    <location>
        <begin position="93"/>
        <end position="119"/>
    </location>
</feature>
<keyword evidence="3" id="KW-0863">Zinc-finger</keyword>
<evidence type="ECO:0000256" key="1">
    <source>
        <dbReference type="ARBA" id="ARBA00022614"/>
    </source>
</evidence>
<accession>A0A1V9ZWX4</accession>
<dbReference type="PANTHER" id="PTHR21563:SF3">
    <property type="entry name" value="ZINC FINGER C3H1 DOMAIN-CONTAINING PROTEIN"/>
    <property type="match status" value="1"/>
</dbReference>
<name>A0A1V9ZWX4_9STRA</name>
<gene>
    <name evidence="6" type="ORF">THRCLA_05164</name>
</gene>
<evidence type="ECO:0000256" key="3">
    <source>
        <dbReference type="PROSITE-ProRule" id="PRU00723"/>
    </source>
</evidence>
<comment type="caution">
    <text evidence="6">The sequence shown here is derived from an EMBL/GenBank/DDBJ whole genome shotgun (WGS) entry which is preliminary data.</text>
</comment>
<keyword evidence="1" id="KW-0433">Leucine-rich repeat</keyword>
<dbReference type="InterPro" id="IPR032675">
    <property type="entry name" value="LRR_dom_sf"/>
</dbReference>
<dbReference type="SMART" id="SM00364">
    <property type="entry name" value="LRR_BAC"/>
    <property type="match status" value="4"/>
</dbReference>
<keyword evidence="3" id="KW-0479">Metal-binding</keyword>
<dbReference type="SMART" id="SM00369">
    <property type="entry name" value="LRR_TYP"/>
    <property type="match status" value="4"/>
</dbReference>
<dbReference type="InterPro" id="IPR001611">
    <property type="entry name" value="Leu-rich_rpt"/>
</dbReference>
<dbReference type="InterPro" id="IPR019607">
    <property type="entry name" value="Putative_zinc-finger_domain"/>
</dbReference>
<dbReference type="InterPro" id="IPR000571">
    <property type="entry name" value="Znf_CCCH"/>
</dbReference>
<feature type="zinc finger region" description="C3H1-type" evidence="3">
    <location>
        <begin position="93"/>
        <end position="119"/>
    </location>
</feature>
<dbReference type="PROSITE" id="PS51450">
    <property type="entry name" value="LRR"/>
    <property type="match status" value="2"/>
</dbReference>
<keyword evidence="2" id="KW-0677">Repeat</keyword>
<dbReference type="Gene3D" id="3.80.10.10">
    <property type="entry name" value="Ribonuclease Inhibitor"/>
    <property type="match status" value="1"/>
</dbReference>
<feature type="compositionally biased region" description="Acidic residues" evidence="4">
    <location>
        <begin position="224"/>
        <end position="237"/>
    </location>
</feature>
<evidence type="ECO:0000259" key="5">
    <source>
        <dbReference type="PROSITE" id="PS50103"/>
    </source>
</evidence>
<keyword evidence="7" id="KW-1185">Reference proteome</keyword>
<dbReference type="InterPro" id="IPR013633">
    <property type="entry name" value="NRDE-2"/>
</dbReference>
<organism evidence="6 7">
    <name type="scientific">Thraustotheca clavata</name>
    <dbReference type="NCBI Taxonomy" id="74557"/>
    <lineage>
        <taxon>Eukaryota</taxon>
        <taxon>Sar</taxon>
        <taxon>Stramenopiles</taxon>
        <taxon>Oomycota</taxon>
        <taxon>Saprolegniomycetes</taxon>
        <taxon>Saprolegniales</taxon>
        <taxon>Achlyaceae</taxon>
        <taxon>Thraustotheca</taxon>
    </lineage>
</organism>
<dbReference type="GO" id="GO:0000178">
    <property type="term" value="C:exosome (RNase complex)"/>
    <property type="evidence" value="ECO:0007669"/>
    <property type="project" value="TreeGrafter"/>
</dbReference>
<dbReference type="Gene3D" id="1.25.40.10">
    <property type="entry name" value="Tetratricopeptide repeat domain"/>
    <property type="match status" value="1"/>
</dbReference>
<dbReference type="InterPro" id="IPR011990">
    <property type="entry name" value="TPR-like_helical_dom_sf"/>
</dbReference>
<evidence type="ECO:0000256" key="4">
    <source>
        <dbReference type="SAM" id="MobiDB-lite"/>
    </source>
</evidence>
<evidence type="ECO:0000313" key="6">
    <source>
        <dbReference type="EMBL" id="OQS02461.1"/>
    </source>
</evidence>
<dbReference type="GO" id="GO:0005634">
    <property type="term" value="C:nucleus"/>
    <property type="evidence" value="ECO:0007669"/>
    <property type="project" value="TreeGrafter"/>
</dbReference>
<dbReference type="Pfam" id="PF08424">
    <property type="entry name" value="NRDE-2"/>
    <property type="match status" value="1"/>
</dbReference>
<dbReference type="SUPFAM" id="SSF48452">
    <property type="entry name" value="TPR-like"/>
    <property type="match status" value="1"/>
</dbReference>
<dbReference type="Pfam" id="PF13855">
    <property type="entry name" value="LRR_8"/>
    <property type="match status" value="1"/>
</dbReference>
<feature type="non-terminal residue" evidence="6">
    <location>
        <position position="1"/>
    </location>
</feature>
<dbReference type="AlphaFoldDB" id="A0A1V9ZWX4"/>
<dbReference type="Proteomes" id="UP000243217">
    <property type="component" value="Unassembled WGS sequence"/>
</dbReference>
<dbReference type="EMBL" id="JNBS01001125">
    <property type="protein sequence ID" value="OQS02461.1"/>
    <property type="molecule type" value="Genomic_DNA"/>
</dbReference>
<dbReference type="InterPro" id="IPR039278">
    <property type="entry name" value="Red1"/>
</dbReference>
<dbReference type="PANTHER" id="PTHR21563">
    <property type="entry name" value="ZINC FINGER C3H1 DOMAIN-CONTAINING PROTEIN"/>
    <property type="match status" value="1"/>
</dbReference>
<protein>
    <recommendedName>
        <fullName evidence="5">C3H1-type domain-containing protein</fullName>
    </recommendedName>
</protein>
<dbReference type="STRING" id="74557.A0A1V9ZWX4"/>
<dbReference type="InterPro" id="IPR003591">
    <property type="entry name" value="Leu-rich_rpt_typical-subtyp"/>
</dbReference>
<proteinExistence type="predicted"/>
<dbReference type="Pfam" id="PF10650">
    <property type="entry name" value="zf-C3H1"/>
    <property type="match status" value="1"/>
</dbReference>
<keyword evidence="3" id="KW-0862">Zinc</keyword>